<dbReference type="EMBL" id="CM017624">
    <property type="protein sequence ID" value="TYH83822.1"/>
    <property type="molecule type" value="Genomic_DNA"/>
</dbReference>
<protein>
    <submittedName>
        <fullName evidence="1">Uncharacterized protein</fullName>
    </submittedName>
</protein>
<evidence type="ECO:0000313" key="2">
    <source>
        <dbReference type="Proteomes" id="UP000322667"/>
    </source>
</evidence>
<name>A0A5D2LXR1_GOSTO</name>
<reference evidence="1 2" key="1">
    <citation type="submission" date="2019-07" db="EMBL/GenBank/DDBJ databases">
        <title>WGS assembly of Gossypium tomentosum.</title>
        <authorList>
            <person name="Chen Z.J."/>
            <person name="Sreedasyam A."/>
            <person name="Ando A."/>
            <person name="Song Q."/>
            <person name="De L."/>
            <person name="Hulse-Kemp A."/>
            <person name="Ding M."/>
            <person name="Ye W."/>
            <person name="Kirkbride R."/>
            <person name="Jenkins J."/>
            <person name="Plott C."/>
            <person name="Lovell J."/>
            <person name="Lin Y.-M."/>
            <person name="Vaughn R."/>
            <person name="Liu B."/>
            <person name="Li W."/>
            <person name="Simpson S."/>
            <person name="Scheffler B."/>
            <person name="Saski C."/>
            <person name="Grover C."/>
            <person name="Hu G."/>
            <person name="Conover J."/>
            <person name="Carlson J."/>
            <person name="Shu S."/>
            <person name="Boston L."/>
            <person name="Williams M."/>
            <person name="Peterson D."/>
            <person name="Mcgee K."/>
            <person name="Jones D."/>
            <person name="Wendel J."/>
            <person name="Stelly D."/>
            <person name="Grimwood J."/>
            <person name="Schmutz J."/>
        </authorList>
    </citation>
    <scope>NUCLEOTIDE SEQUENCE [LARGE SCALE GENOMIC DNA]</scope>
    <source>
        <strain evidence="1">7179.01</strain>
    </source>
</reference>
<evidence type="ECO:0000313" key="1">
    <source>
        <dbReference type="EMBL" id="TYH83822.1"/>
    </source>
</evidence>
<sequence length="99" mass="10817">MPISSTTSKTILMTPISTKKIKEESFQEILQKVSGVIKKSMQGAQEVGKSATIDNGLGMHTMSDSTQRKGIAAVQGSQTKVYIIITDGNDSISEWERHF</sequence>
<dbReference type="Proteomes" id="UP000322667">
    <property type="component" value="Chromosome D02"/>
</dbReference>
<accession>A0A5D2LXR1</accession>
<dbReference type="AlphaFoldDB" id="A0A5D2LXR1"/>
<proteinExistence type="predicted"/>
<organism evidence="1 2">
    <name type="scientific">Gossypium tomentosum</name>
    <name type="common">Hawaiian cotton</name>
    <name type="synonym">Gossypium sandvicense</name>
    <dbReference type="NCBI Taxonomy" id="34277"/>
    <lineage>
        <taxon>Eukaryota</taxon>
        <taxon>Viridiplantae</taxon>
        <taxon>Streptophyta</taxon>
        <taxon>Embryophyta</taxon>
        <taxon>Tracheophyta</taxon>
        <taxon>Spermatophyta</taxon>
        <taxon>Magnoliopsida</taxon>
        <taxon>eudicotyledons</taxon>
        <taxon>Gunneridae</taxon>
        <taxon>Pentapetalae</taxon>
        <taxon>rosids</taxon>
        <taxon>malvids</taxon>
        <taxon>Malvales</taxon>
        <taxon>Malvaceae</taxon>
        <taxon>Malvoideae</taxon>
        <taxon>Gossypium</taxon>
    </lineage>
</organism>
<keyword evidence="2" id="KW-1185">Reference proteome</keyword>
<gene>
    <name evidence="1" type="ORF">ES332_D02G158100v1</name>
</gene>